<accession>A0ABQ1LWW8</accession>
<dbReference type="RefSeq" id="WP_188426153.1">
    <property type="nucleotide sequence ID" value="NZ_BMCH01000003.1"/>
</dbReference>
<dbReference type="InterPro" id="IPR011990">
    <property type="entry name" value="TPR-like_helical_dom_sf"/>
</dbReference>
<evidence type="ECO:0000313" key="2">
    <source>
        <dbReference type="Proteomes" id="UP000637769"/>
    </source>
</evidence>
<sequence length="592" mass="63872">MALKEKLASVISRDARLRQAIAQLESGDDAVKGFKALGQLAQQGNVEAQYRTGKAYLEGWGTPPSLEDGTRWVRKAAEAGHVQARLTLATLYLVGFPEGFDENRATIMRDGKERKRVPDLELAAHWSRLAANEGQPDAQALLGYVLTNGPESSRDLVEAREWYEKSASAGSAQGHLGLGMALHSDPKSPEDLARGTVELLLASDAGLATAFYFLAWINEQGIGQAQDLAAAARYFEKAAERGIVQAQTRFALYLLQGKGLARRPDRAETWLRRAALGGDAEAAALLGDLHIRGEEMAPNYLEAATWYQVAAELGHGAAARGLGLLYLTGTGVHRDPDEAARWFRVSAECGDRVADADLGNLALTGIGSEEGRVAMQKRFLQAAENGDLVGAFNVGVCYAEGVGTERDDAQAAYWMQRAADGVVNAQYWLGRMYLEGRGVREDSGAAVQWLEKAAQARMTEAMILLAQLLVSGRVPKGRDHARALALYVDAAQLGSVEAMFSAGAMLGGGHDVPVDRREAQRFFRLAAERGHALGQLMLGRYLKRGLAGEVNPVEARIWLERAQAQGVNEASPELAKLERRLGTRPGGQAPAH</sequence>
<dbReference type="SMART" id="SM00671">
    <property type="entry name" value="SEL1"/>
    <property type="match status" value="11"/>
</dbReference>
<dbReference type="InterPro" id="IPR050767">
    <property type="entry name" value="Sel1_AlgK"/>
</dbReference>
<dbReference type="Gene3D" id="1.25.40.10">
    <property type="entry name" value="Tetratricopeptide repeat domain"/>
    <property type="match status" value="4"/>
</dbReference>
<gene>
    <name evidence="1" type="ORF">GCM10007207_15010</name>
</gene>
<reference evidence="2" key="1">
    <citation type="journal article" date="2019" name="Int. J. Syst. Evol. Microbiol.">
        <title>The Global Catalogue of Microorganisms (GCM) 10K type strain sequencing project: providing services to taxonomists for standard genome sequencing and annotation.</title>
        <authorList>
            <consortium name="The Broad Institute Genomics Platform"/>
            <consortium name="The Broad Institute Genome Sequencing Center for Infectious Disease"/>
            <person name="Wu L."/>
            <person name="Ma J."/>
        </authorList>
    </citation>
    <scope>NUCLEOTIDE SEQUENCE [LARGE SCALE GENOMIC DNA]</scope>
    <source>
        <strain evidence="2">CCM 7132</strain>
    </source>
</reference>
<evidence type="ECO:0000313" key="1">
    <source>
        <dbReference type="EMBL" id="GGC30486.1"/>
    </source>
</evidence>
<dbReference type="InterPro" id="IPR006597">
    <property type="entry name" value="Sel1-like"/>
</dbReference>
<proteinExistence type="predicted"/>
<dbReference type="EMBL" id="BMCH01000003">
    <property type="protein sequence ID" value="GGC30486.1"/>
    <property type="molecule type" value="Genomic_DNA"/>
</dbReference>
<protein>
    <recommendedName>
        <fullName evidence="3">Sel1 repeat family protein</fullName>
    </recommendedName>
</protein>
<dbReference type="PANTHER" id="PTHR11102:SF160">
    <property type="entry name" value="ERAD-ASSOCIATED E3 UBIQUITIN-PROTEIN LIGASE COMPONENT HRD3"/>
    <property type="match status" value="1"/>
</dbReference>
<dbReference type="Proteomes" id="UP000637769">
    <property type="component" value="Unassembled WGS sequence"/>
</dbReference>
<dbReference type="Pfam" id="PF08238">
    <property type="entry name" value="Sel1"/>
    <property type="match status" value="12"/>
</dbReference>
<evidence type="ECO:0008006" key="3">
    <source>
        <dbReference type="Google" id="ProtNLM"/>
    </source>
</evidence>
<name>A0ABQ1LWW8_9PROT</name>
<dbReference type="PANTHER" id="PTHR11102">
    <property type="entry name" value="SEL-1-LIKE PROTEIN"/>
    <property type="match status" value="1"/>
</dbReference>
<keyword evidence="2" id="KW-1185">Reference proteome</keyword>
<dbReference type="SUPFAM" id="SSF81901">
    <property type="entry name" value="HCP-like"/>
    <property type="match status" value="4"/>
</dbReference>
<comment type="caution">
    <text evidence="1">The sequence shown here is derived from an EMBL/GenBank/DDBJ whole genome shotgun (WGS) entry which is preliminary data.</text>
</comment>
<organism evidence="1 2">
    <name type="scientific">Asaia siamensis</name>
    <dbReference type="NCBI Taxonomy" id="110479"/>
    <lineage>
        <taxon>Bacteria</taxon>
        <taxon>Pseudomonadati</taxon>
        <taxon>Pseudomonadota</taxon>
        <taxon>Alphaproteobacteria</taxon>
        <taxon>Acetobacterales</taxon>
        <taxon>Acetobacteraceae</taxon>
        <taxon>Asaia</taxon>
    </lineage>
</organism>